<dbReference type="Proteomes" id="UP000593562">
    <property type="component" value="Unassembled WGS sequence"/>
</dbReference>
<reference evidence="4 5" key="1">
    <citation type="journal article" date="2020" name="Nat. Commun.">
        <title>Genome of Tripterygium wilfordii and identification of cytochrome P450 involved in triptolide biosynthesis.</title>
        <authorList>
            <person name="Tu L."/>
            <person name="Su P."/>
            <person name="Zhang Z."/>
            <person name="Gao L."/>
            <person name="Wang J."/>
            <person name="Hu T."/>
            <person name="Zhou J."/>
            <person name="Zhang Y."/>
            <person name="Zhao Y."/>
            <person name="Liu Y."/>
            <person name="Song Y."/>
            <person name="Tong Y."/>
            <person name="Lu Y."/>
            <person name="Yang J."/>
            <person name="Xu C."/>
            <person name="Jia M."/>
            <person name="Peters R.J."/>
            <person name="Huang L."/>
            <person name="Gao W."/>
        </authorList>
    </citation>
    <scope>NUCLEOTIDE SEQUENCE [LARGE SCALE GENOMIC DNA]</scope>
    <source>
        <strain evidence="5">cv. XIE 37</strain>
        <tissue evidence="4">Leaf</tissue>
    </source>
</reference>
<dbReference type="InParanoid" id="A0A7J7DF28"/>
<evidence type="ECO:0000256" key="1">
    <source>
        <dbReference type="ARBA" id="ARBA00008690"/>
    </source>
</evidence>
<dbReference type="OrthoDB" id="676808at2759"/>
<evidence type="ECO:0000259" key="3">
    <source>
        <dbReference type="Pfam" id="PF11250"/>
    </source>
</evidence>
<evidence type="ECO:0000313" key="4">
    <source>
        <dbReference type="EMBL" id="KAF5744878.1"/>
    </source>
</evidence>
<dbReference type="FunCoup" id="A0A7J7DF28">
    <property type="interactions" value="655"/>
</dbReference>
<dbReference type="PANTHER" id="PTHR33155">
    <property type="entry name" value="FANTASTIC FOUR-LIKE PROTEIN (DUF3049)"/>
    <property type="match status" value="1"/>
</dbReference>
<dbReference type="PANTHER" id="PTHR33155:SF9">
    <property type="entry name" value="FANTASTIC FOUR-LIKE PROTEIN (DUF3049)"/>
    <property type="match status" value="1"/>
</dbReference>
<gene>
    <name evidence="4" type="ORF">HS088_TW07G00459</name>
</gene>
<feature type="region of interest" description="Disordered" evidence="2">
    <location>
        <begin position="233"/>
        <end position="268"/>
    </location>
</feature>
<feature type="compositionally biased region" description="Basic and acidic residues" evidence="2">
    <location>
        <begin position="151"/>
        <end position="172"/>
    </location>
</feature>
<evidence type="ECO:0000256" key="2">
    <source>
        <dbReference type="SAM" id="MobiDB-lite"/>
    </source>
</evidence>
<feature type="region of interest" description="Disordered" evidence="2">
    <location>
        <begin position="151"/>
        <end position="184"/>
    </location>
</feature>
<accession>A0A7J7DF28</accession>
<dbReference type="Pfam" id="PF11250">
    <property type="entry name" value="FAF"/>
    <property type="match status" value="1"/>
</dbReference>
<evidence type="ECO:0000313" key="5">
    <source>
        <dbReference type="Proteomes" id="UP000593562"/>
    </source>
</evidence>
<comment type="similarity">
    <text evidence="1">Belongs to the fantastic four family.</text>
</comment>
<dbReference type="InterPro" id="IPR021410">
    <property type="entry name" value="FAF"/>
</dbReference>
<dbReference type="EMBL" id="JAAARO010000007">
    <property type="protein sequence ID" value="KAF5744878.1"/>
    <property type="molecule type" value="Genomic_DNA"/>
</dbReference>
<sequence length="268" mass="30526">MAACGSLQHIFENPLPPDNPKSHSIWNQIKPIEQSSFTEIFGELHFKENSDSSSSLSPSFHMPSFADFNSQTGAKQLNNKSTIFDKNCEDNKKTPSLEVFSGTQKTQYSHKKSVNFLSMNHESLQLCTEGLGFESSDDVEDMINGDWEQKEEKAMRTTRQTKTENLRGELKRSRTSKAAFPPPISCIGESGKPWVRFKSYREDGRFVLKEMRIPTPEFLHACREGGRLKLRFVQPNSEITEEEDEENYDDEGDDGVVEDEDEEEIGQP</sequence>
<name>A0A7J7DF28_TRIWF</name>
<keyword evidence="5" id="KW-1185">Reference proteome</keyword>
<dbReference type="InterPro" id="IPR046431">
    <property type="entry name" value="FAF_dom"/>
</dbReference>
<dbReference type="AlphaFoldDB" id="A0A7J7DF28"/>
<protein>
    <recommendedName>
        <fullName evidence="3">FAF domain-containing protein</fullName>
    </recommendedName>
</protein>
<feature type="domain" description="FAF" evidence="3">
    <location>
        <begin position="179"/>
        <end position="232"/>
    </location>
</feature>
<proteinExistence type="inferred from homology"/>
<organism evidence="4 5">
    <name type="scientific">Tripterygium wilfordii</name>
    <name type="common">Thunder God vine</name>
    <dbReference type="NCBI Taxonomy" id="458696"/>
    <lineage>
        <taxon>Eukaryota</taxon>
        <taxon>Viridiplantae</taxon>
        <taxon>Streptophyta</taxon>
        <taxon>Embryophyta</taxon>
        <taxon>Tracheophyta</taxon>
        <taxon>Spermatophyta</taxon>
        <taxon>Magnoliopsida</taxon>
        <taxon>eudicotyledons</taxon>
        <taxon>Gunneridae</taxon>
        <taxon>Pentapetalae</taxon>
        <taxon>rosids</taxon>
        <taxon>fabids</taxon>
        <taxon>Celastrales</taxon>
        <taxon>Celastraceae</taxon>
        <taxon>Tripterygium</taxon>
    </lineage>
</organism>
<feature type="compositionally biased region" description="Acidic residues" evidence="2">
    <location>
        <begin position="239"/>
        <end position="268"/>
    </location>
</feature>
<comment type="caution">
    <text evidence="4">The sequence shown here is derived from an EMBL/GenBank/DDBJ whole genome shotgun (WGS) entry which is preliminary data.</text>
</comment>